<comment type="caution">
    <text evidence="1">The sequence shown here is derived from an EMBL/GenBank/DDBJ whole genome shotgun (WGS) entry which is preliminary data.</text>
</comment>
<evidence type="ECO:0000313" key="2">
    <source>
        <dbReference type="Proteomes" id="UP000029055"/>
    </source>
</evidence>
<dbReference type="Proteomes" id="UP000029055">
    <property type="component" value="Unassembled WGS sequence"/>
</dbReference>
<proteinExistence type="predicted"/>
<sequence>MQGFHYATELYGVYGQSAVNTAFQRCIAFRGQTYSMHDATGRKIGTGTQTPSPTTTAIPERNWGVFIENVKMMHR</sequence>
<dbReference type="AlphaFoldDB" id="A0A087E890"/>
<dbReference type="EMBL" id="JGZR01000006">
    <property type="protein sequence ID" value="KFJ03991.1"/>
    <property type="molecule type" value="Genomic_DNA"/>
</dbReference>
<protein>
    <submittedName>
        <fullName evidence="1">Uncharacterized protein</fullName>
    </submittedName>
</protein>
<name>A0A087E890_9BIFI</name>
<gene>
    <name evidence="1" type="ORF">BISU_0467</name>
</gene>
<reference evidence="1 2" key="1">
    <citation type="submission" date="2014-03" db="EMBL/GenBank/DDBJ databases">
        <title>Genomics of Bifidobacteria.</title>
        <authorList>
            <person name="Ventura M."/>
            <person name="Milani C."/>
            <person name="Lugli G.A."/>
        </authorList>
    </citation>
    <scope>NUCLEOTIDE SEQUENCE [LARGE SCALE GENOMIC DNA]</scope>
    <source>
        <strain evidence="1 2">LMG 11597</strain>
    </source>
</reference>
<accession>A0A087E890</accession>
<evidence type="ECO:0000313" key="1">
    <source>
        <dbReference type="EMBL" id="KFJ03991.1"/>
    </source>
</evidence>
<keyword evidence="2" id="KW-1185">Reference proteome</keyword>
<dbReference type="STRING" id="77635.BISU_0467"/>
<organism evidence="1 2">
    <name type="scientific">Bifidobacterium subtile</name>
    <dbReference type="NCBI Taxonomy" id="77635"/>
    <lineage>
        <taxon>Bacteria</taxon>
        <taxon>Bacillati</taxon>
        <taxon>Actinomycetota</taxon>
        <taxon>Actinomycetes</taxon>
        <taxon>Bifidobacteriales</taxon>
        <taxon>Bifidobacteriaceae</taxon>
        <taxon>Bifidobacterium</taxon>
    </lineage>
</organism>